<gene>
    <name evidence="12" type="ORF">PNEJI1_003697</name>
    <name evidence="13" type="ORF">PNEJI1_003765</name>
</gene>
<keyword evidence="4 9" id="KW-0378">Hydrolase</keyword>
<evidence type="ECO:0000313" key="13">
    <source>
        <dbReference type="EMBL" id="CCJ31462.1"/>
    </source>
</evidence>
<dbReference type="GO" id="GO:0005987">
    <property type="term" value="P:sucrose catabolic process"/>
    <property type="evidence" value="ECO:0007669"/>
    <property type="project" value="UniProtKB-ARBA"/>
</dbReference>
<comment type="caution">
    <text evidence="13">The sequence shown here is derived from an EMBL/GenBank/DDBJ whole genome shotgun (WGS) entry which is preliminary data.</text>
</comment>
<dbReference type="EC" id="3.2.1.26" evidence="2"/>
<dbReference type="FunFam" id="2.115.10.20:FF:000002">
    <property type="entry name" value="Invertase 2"/>
    <property type="match status" value="1"/>
</dbReference>
<evidence type="ECO:0000256" key="9">
    <source>
        <dbReference type="RuleBase" id="RU362110"/>
    </source>
</evidence>
<dbReference type="Gene3D" id="2.60.120.560">
    <property type="entry name" value="Exo-inulinase, domain 1"/>
    <property type="match status" value="1"/>
</dbReference>
<dbReference type="PANTHER" id="PTHR42800">
    <property type="entry name" value="EXOINULINASE INUD (AFU_ORTHOLOGUE AFUA_5G00480)"/>
    <property type="match status" value="1"/>
</dbReference>
<evidence type="ECO:0000256" key="6">
    <source>
        <dbReference type="ARBA" id="ARBA00023295"/>
    </source>
</evidence>
<proteinExistence type="inferred from homology"/>
<evidence type="ECO:0000256" key="2">
    <source>
        <dbReference type="ARBA" id="ARBA00012758"/>
    </source>
</evidence>
<evidence type="ECO:0000256" key="7">
    <source>
        <dbReference type="ARBA" id="ARBA00030925"/>
    </source>
</evidence>
<dbReference type="SUPFAM" id="SSF75005">
    <property type="entry name" value="Arabinanase/levansucrase/invertase"/>
    <property type="match status" value="1"/>
</dbReference>
<sequence>MEVSGKTDEECDYKSLYVMSKTFKVRPMFAYYHHRDVSFRGMLKRLCLTKMLPKGSIVNHLEERFDDFFFLDFDPIILPPEKKHINRYKQAKQKAIFFSLTKLIGGRKRAKSSFPGATNETSDRPLVHFTPNKGWMNDPNGLWYDEKDAKWHLYFQYNPNDTVWGTPLFWGHATSDDLTNWEDQPIAIAPKRNDSGAFSGSMVVDYNNTSGFFNDTIDPRQRCVAIWTYNTPESEEQYISYSLDGGYTFTEYQKNPVLAANSTQFRDPKVFWYEPSQKWIMTAAKSQDYKIEIYSSDDLKSWKLESAFANEGFLGYQYECPGLIEVPTEQDPSKSYWVMFISINPGAPAGGSFNQYFVGSFNGTHFEAFDNQSRVVDFGKDYYALQTFFNTDPTYGSALGIAWASNWEYSAFVPTNPWRSSMSLVRKFSLNTEYQANPETELINLKAEPILNISNAGPWSRFATNTTLTKANSYNVDLSNSTGTLEFELVYAVNTTQTISKSVFADLSLWFKGLEDPEEYLRMGFEVSASSFFLDRGNSKVKFVKENPYFTNRMSVNNQPFKSENDLSYYKVYGLLDQNILELYFNDGDVVSTNTYFMTTGNALGSVNMTTGVDNLFYIDKFQVREPF</sequence>
<accession>L0PGV5</accession>
<dbReference type="GO" id="GO:0005576">
    <property type="term" value="C:extracellular region"/>
    <property type="evidence" value="ECO:0007669"/>
    <property type="project" value="UniProtKB-ARBA"/>
</dbReference>
<keyword evidence="3" id="KW-0732">Signal</keyword>
<organism evidence="14">
    <name type="scientific">Pneumocystis jirovecii</name>
    <name type="common">Human pneumocystis pneumonia agent</name>
    <dbReference type="NCBI Taxonomy" id="42068"/>
    <lineage>
        <taxon>Eukaryota</taxon>
        <taxon>Fungi</taxon>
        <taxon>Dikarya</taxon>
        <taxon>Ascomycota</taxon>
        <taxon>Taphrinomycotina</taxon>
        <taxon>Pneumocystomycetes</taxon>
        <taxon>Pneumocystaceae</taxon>
        <taxon>Pneumocystis</taxon>
    </lineage>
</organism>
<keyword evidence="6 9" id="KW-0326">Glycosidase</keyword>
<dbReference type="PANTHER" id="PTHR42800:SF4">
    <property type="entry name" value="INVERTASE 2"/>
    <property type="match status" value="1"/>
</dbReference>
<evidence type="ECO:0000313" key="12">
    <source>
        <dbReference type="EMBL" id="CCJ31381.1"/>
    </source>
</evidence>
<evidence type="ECO:0000259" key="11">
    <source>
        <dbReference type="Pfam" id="PF08244"/>
    </source>
</evidence>
<dbReference type="Pfam" id="PF08244">
    <property type="entry name" value="Glyco_hydro_32C"/>
    <property type="match status" value="1"/>
</dbReference>
<keyword evidence="5" id="KW-0325">Glycoprotein</keyword>
<dbReference type="STRING" id="1209962.L0PGV5"/>
<dbReference type="InterPro" id="IPR013320">
    <property type="entry name" value="ConA-like_dom_sf"/>
</dbReference>
<dbReference type="AlphaFoldDB" id="L0PGV5"/>
<dbReference type="InterPro" id="IPR013148">
    <property type="entry name" value="Glyco_hydro_32_N"/>
</dbReference>
<feature type="domain" description="Glycosyl hydrolase family 32 N-terminal" evidence="10">
    <location>
        <begin position="128"/>
        <end position="432"/>
    </location>
</feature>
<dbReference type="InterPro" id="IPR013189">
    <property type="entry name" value="Glyco_hydro_32_C"/>
</dbReference>
<dbReference type="FunCoup" id="L0PGV5">
    <property type="interactions" value="58"/>
</dbReference>
<evidence type="ECO:0000256" key="8">
    <source>
        <dbReference type="ARBA" id="ARBA00079644"/>
    </source>
</evidence>
<dbReference type="EMBL" id="CAKM01000290">
    <property type="protein sequence ID" value="CCJ31381.1"/>
    <property type="molecule type" value="Genomic_DNA"/>
</dbReference>
<dbReference type="SUPFAM" id="SSF49899">
    <property type="entry name" value="Concanavalin A-like lectins/glucanases"/>
    <property type="match status" value="1"/>
</dbReference>
<feature type="domain" description="Glycosyl hydrolase family 32 C-terminal" evidence="11">
    <location>
        <begin position="475"/>
        <end position="599"/>
    </location>
</feature>
<evidence type="ECO:0000256" key="3">
    <source>
        <dbReference type="ARBA" id="ARBA00022729"/>
    </source>
</evidence>
<dbReference type="SMART" id="SM00640">
    <property type="entry name" value="Glyco_32"/>
    <property type="match status" value="1"/>
</dbReference>
<dbReference type="VEuPathDB" id="FungiDB:PNEJI1_003697"/>
<dbReference type="InterPro" id="IPR001362">
    <property type="entry name" value="Glyco_hydro_32"/>
</dbReference>
<dbReference type="FunFam" id="2.60.120.560:FF:000004">
    <property type="entry name" value="Invertase 2"/>
    <property type="match status" value="1"/>
</dbReference>
<dbReference type="CDD" id="cd18622">
    <property type="entry name" value="GH32_Inu-like"/>
    <property type="match status" value="1"/>
</dbReference>
<evidence type="ECO:0000259" key="10">
    <source>
        <dbReference type="Pfam" id="PF00251"/>
    </source>
</evidence>
<evidence type="ECO:0000256" key="4">
    <source>
        <dbReference type="ARBA" id="ARBA00022801"/>
    </source>
</evidence>
<dbReference type="InterPro" id="IPR023296">
    <property type="entry name" value="Glyco_hydro_beta-prop_sf"/>
</dbReference>
<dbReference type="GO" id="GO:0000324">
    <property type="term" value="C:fungal-type vacuole"/>
    <property type="evidence" value="ECO:0007669"/>
    <property type="project" value="TreeGrafter"/>
</dbReference>
<evidence type="ECO:0000256" key="1">
    <source>
        <dbReference type="ARBA" id="ARBA00009902"/>
    </source>
</evidence>
<name>L0PGV5_PNEJI</name>
<dbReference type="GO" id="GO:0004575">
    <property type="term" value="F:sucrose alpha-glucosidase activity"/>
    <property type="evidence" value="ECO:0007669"/>
    <property type="project" value="TreeGrafter"/>
</dbReference>
<dbReference type="PROSITE" id="PS00609">
    <property type="entry name" value="GLYCOSYL_HYDROL_F32"/>
    <property type="match status" value="1"/>
</dbReference>
<dbReference type="InterPro" id="IPR018053">
    <property type="entry name" value="Glyco_hydro_32_AS"/>
</dbReference>
<comment type="similarity">
    <text evidence="1 9">Belongs to the glycosyl hydrolase 32 family.</text>
</comment>
<dbReference type="VEuPathDB" id="FungiDB:PNEJI1_003765"/>
<reference evidence="13 14" key="1">
    <citation type="journal article" date="2012" name="MBio">
        <title>De novo assembly of the Pneumocystis jirovecii genome from a single bronchoalveolar lavage fluid specimen from a patient.</title>
        <authorList>
            <person name="Cisse O.H."/>
            <person name="Pagni M."/>
            <person name="Hauser P.M."/>
        </authorList>
    </citation>
    <scope>NUCLEOTIDE SEQUENCE [LARGE SCALE GENOMIC DNA]</scope>
    <source>
        <strain evidence="13 14">SE8</strain>
    </source>
</reference>
<dbReference type="Gene3D" id="2.115.10.20">
    <property type="entry name" value="Glycosyl hydrolase domain, family 43"/>
    <property type="match status" value="1"/>
</dbReference>
<dbReference type="EMBL" id="CAKM01000315">
    <property type="protein sequence ID" value="CCJ31462.1"/>
    <property type="molecule type" value="Genomic_DNA"/>
</dbReference>
<dbReference type="Pfam" id="PF00251">
    <property type="entry name" value="Glyco_hydro_32N"/>
    <property type="match status" value="1"/>
</dbReference>
<protein>
    <recommendedName>
        <fullName evidence="2">beta-fructofuranosidase</fullName>
        <ecNumber evidence="2">3.2.1.26</ecNumber>
    </recommendedName>
    <alternativeName>
        <fullName evidence="8">Beta-fructofuranosidase</fullName>
    </alternativeName>
    <alternativeName>
        <fullName evidence="7">Saccharase</fullName>
    </alternativeName>
</protein>
<evidence type="ECO:0000313" key="14">
    <source>
        <dbReference type="Proteomes" id="UP000010422"/>
    </source>
</evidence>
<dbReference type="Proteomes" id="UP000010422">
    <property type="component" value="Unassembled WGS sequence"/>
</dbReference>
<evidence type="ECO:0000256" key="5">
    <source>
        <dbReference type="ARBA" id="ARBA00023180"/>
    </source>
</evidence>